<protein>
    <submittedName>
        <fullName evidence="2">Uncharacterized protein</fullName>
    </submittedName>
</protein>
<dbReference type="OrthoDB" id="3013454at2759"/>
<comment type="caution">
    <text evidence="2">The sequence shown here is derived from an EMBL/GenBank/DDBJ whole genome shotgun (WGS) entry which is preliminary data.</text>
</comment>
<accession>A0A9P5P1H8</accession>
<organism evidence="2 3">
    <name type="scientific">Rhodocollybia butyracea</name>
    <dbReference type="NCBI Taxonomy" id="206335"/>
    <lineage>
        <taxon>Eukaryota</taxon>
        <taxon>Fungi</taxon>
        <taxon>Dikarya</taxon>
        <taxon>Basidiomycota</taxon>
        <taxon>Agaricomycotina</taxon>
        <taxon>Agaricomycetes</taxon>
        <taxon>Agaricomycetidae</taxon>
        <taxon>Agaricales</taxon>
        <taxon>Marasmiineae</taxon>
        <taxon>Omphalotaceae</taxon>
        <taxon>Rhodocollybia</taxon>
    </lineage>
</organism>
<reference evidence="2" key="1">
    <citation type="submission" date="2020-11" db="EMBL/GenBank/DDBJ databases">
        <authorList>
            <consortium name="DOE Joint Genome Institute"/>
            <person name="Ahrendt S."/>
            <person name="Riley R."/>
            <person name="Andreopoulos W."/>
            <person name="Labutti K."/>
            <person name="Pangilinan J."/>
            <person name="Ruiz-Duenas F.J."/>
            <person name="Barrasa J.M."/>
            <person name="Sanchez-Garcia M."/>
            <person name="Camarero S."/>
            <person name="Miyauchi S."/>
            <person name="Serrano A."/>
            <person name="Linde D."/>
            <person name="Babiker R."/>
            <person name="Drula E."/>
            <person name="Ayuso-Fernandez I."/>
            <person name="Pacheco R."/>
            <person name="Padilla G."/>
            <person name="Ferreira P."/>
            <person name="Barriuso J."/>
            <person name="Kellner H."/>
            <person name="Castanera R."/>
            <person name="Alfaro M."/>
            <person name="Ramirez L."/>
            <person name="Pisabarro A.G."/>
            <person name="Kuo A."/>
            <person name="Tritt A."/>
            <person name="Lipzen A."/>
            <person name="He G."/>
            <person name="Yan M."/>
            <person name="Ng V."/>
            <person name="Cullen D."/>
            <person name="Martin F."/>
            <person name="Rosso M.-N."/>
            <person name="Henrissat B."/>
            <person name="Hibbett D."/>
            <person name="Martinez A.T."/>
            <person name="Grigoriev I.V."/>
        </authorList>
    </citation>
    <scope>NUCLEOTIDE SEQUENCE</scope>
    <source>
        <strain evidence="2">AH 40177</strain>
    </source>
</reference>
<name>A0A9P5P1H8_9AGAR</name>
<sequence length="127" mass="14292">MGIDSGQEGEEEEWLGISGKRGEEREDWDYEHLVREIEGEDEKEFNADAVEAPKHTNPFDNDQTYCVFKAALARLDESGQIPLGYGVHPLEWDEDGYPALGSIHCGQKGSKMLEVALPDSVWRPRSV</sequence>
<dbReference type="AlphaFoldDB" id="A0A9P5P1H8"/>
<keyword evidence="3" id="KW-1185">Reference proteome</keyword>
<dbReference type="EMBL" id="JADNRY010000842">
    <property type="protein sequence ID" value="KAF9025910.1"/>
    <property type="molecule type" value="Genomic_DNA"/>
</dbReference>
<evidence type="ECO:0000256" key="1">
    <source>
        <dbReference type="SAM" id="MobiDB-lite"/>
    </source>
</evidence>
<evidence type="ECO:0000313" key="3">
    <source>
        <dbReference type="Proteomes" id="UP000772434"/>
    </source>
</evidence>
<dbReference type="Proteomes" id="UP000772434">
    <property type="component" value="Unassembled WGS sequence"/>
</dbReference>
<feature type="region of interest" description="Disordered" evidence="1">
    <location>
        <begin position="1"/>
        <end position="21"/>
    </location>
</feature>
<gene>
    <name evidence="2" type="ORF">BDP27DRAFT_1248071</name>
</gene>
<evidence type="ECO:0000313" key="2">
    <source>
        <dbReference type="EMBL" id="KAF9025910.1"/>
    </source>
</evidence>
<proteinExistence type="predicted"/>